<keyword evidence="2" id="KW-1185">Reference proteome</keyword>
<protein>
    <submittedName>
        <fullName evidence="1">Uncharacterized protein</fullName>
    </submittedName>
</protein>
<dbReference type="AlphaFoldDB" id="A0ABD0LNX4"/>
<organism evidence="1 2">
    <name type="scientific">Batillaria attramentaria</name>
    <dbReference type="NCBI Taxonomy" id="370345"/>
    <lineage>
        <taxon>Eukaryota</taxon>
        <taxon>Metazoa</taxon>
        <taxon>Spiralia</taxon>
        <taxon>Lophotrochozoa</taxon>
        <taxon>Mollusca</taxon>
        <taxon>Gastropoda</taxon>
        <taxon>Caenogastropoda</taxon>
        <taxon>Sorbeoconcha</taxon>
        <taxon>Cerithioidea</taxon>
        <taxon>Batillariidae</taxon>
        <taxon>Batillaria</taxon>
    </lineage>
</organism>
<accession>A0ABD0LNX4</accession>
<dbReference type="Proteomes" id="UP001519460">
    <property type="component" value="Unassembled WGS sequence"/>
</dbReference>
<gene>
    <name evidence="1" type="ORF">BaRGS_00007412</name>
</gene>
<comment type="caution">
    <text evidence="1">The sequence shown here is derived from an EMBL/GenBank/DDBJ whole genome shotgun (WGS) entry which is preliminary data.</text>
</comment>
<name>A0ABD0LNX4_9CAEN</name>
<sequence>MDRLRQTEARWPPCSKSSACVPLPGASGTWTPAVGAGVASGDLHVQNVQLPTSPISNSRQTACDVTWPHSSIAAIRTCQASRSIS</sequence>
<proteinExistence type="predicted"/>
<dbReference type="EMBL" id="JACVVK020000032">
    <property type="protein sequence ID" value="KAK7501287.1"/>
    <property type="molecule type" value="Genomic_DNA"/>
</dbReference>
<reference evidence="1 2" key="1">
    <citation type="journal article" date="2023" name="Sci. Data">
        <title>Genome assembly of the Korean intertidal mud-creeper Batillaria attramentaria.</title>
        <authorList>
            <person name="Patra A.K."/>
            <person name="Ho P.T."/>
            <person name="Jun S."/>
            <person name="Lee S.J."/>
            <person name="Kim Y."/>
            <person name="Won Y.J."/>
        </authorList>
    </citation>
    <scope>NUCLEOTIDE SEQUENCE [LARGE SCALE GENOMIC DNA]</scope>
    <source>
        <strain evidence="1">Wonlab-2016</strain>
    </source>
</reference>
<evidence type="ECO:0000313" key="1">
    <source>
        <dbReference type="EMBL" id="KAK7501287.1"/>
    </source>
</evidence>
<evidence type="ECO:0000313" key="2">
    <source>
        <dbReference type="Proteomes" id="UP001519460"/>
    </source>
</evidence>